<dbReference type="NCBIfam" id="TIGR00229">
    <property type="entry name" value="sensory_box"/>
    <property type="match status" value="1"/>
</dbReference>
<dbReference type="SUPFAM" id="SSF55785">
    <property type="entry name" value="PYP-like sensor domain (PAS domain)"/>
    <property type="match status" value="1"/>
</dbReference>
<accession>A0AAF0I5S3</accession>
<comment type="subcellular location">
    <subcellularLocation>
        <location evidence="2">Membrane</location>
    </subcellularLocation>
</comment>
<dbReference type="EC" id="2.7.13.3" evidence="3"/>
<dbReference type="InterPro" id="IPR000700">
    <property type="entry name" value="PAS-assoc_C"/>
</dbReference>
<evidence type="ECO:0000256" key="1">
    <source>
        <dbReference type="ARBA" id="ARBA00000085"/>
    </source>
</evidence>
<evidence type="ECO:0000259" key="16">
    <source>
        <dbReference type="PROSITE" id="PS50112"/>
    </source>
</evidence>
<comment type="catalytic activity">
    <reaction evidence="1">
        <text>ATP + protein L-histidine = ADP + protein N-phospho-L-histidine.</text>
        <dbReference type="EC" id="2.7.13.3"/>
    </reaction>
</comment>
<dbReference type="PROSITE" id="PS50109">
    <property type="entry name" value="HIS_KIN"/>
    <property type="match status" value="1"/>
</dbReference>
<dbReference type="InterPro" id="IPR003594">
    <property type="entry name" value="HATPase_dom"/>
</dbReference>
<dbReference type="PROSITE" id="PS50113">
    <property type="entry name" value="PAC"/>
    <property type="match status" value="1"/>
</dbReference>
<dbReference type="Pfam" id="PF00072">
    <property type="entry name" value="Response_reg"/>
    <property type="match status" value="1"/>
</dbReference>
<feature type="domain" description="PAS" evidence="16">
    <location>
        <begin position="369"/>
        <end position="439"/>
    </location>
</feature>
<dbReference type="InterPro" id="IPR042240">
    <property type="entry name" value="CHASE_sf"/>
</dbReference>
<dbReference type="PRINTS" id="PR00344">
    <property type="entry name" value="BCTRLSENSOR"/>
</dbReference>
<dbReference type="SMART" id="SM00388">
    <property type="entry name" value="HisKA"/>
    <property type="match status" value="1"/>
</dbReference>
<keyword evidence="5" id="KW-0808">Transferase</keyword>
<dbReference type="GO" id="GO:0005524">
    <property type="term" value="F:ATP binding"/>
    <property type="evidence" value="ECO:0007669"/>
    <property type="project" value="UniProtKB-KW"/>
</dbReference>
<dbReference type="Gene3D" id="3.30.565.10">
    <property type="entry name" value="Histidine kinase-like ATPase, C-terminal domain"/>
    <property type="match status" value="1"/>
</dbReference>
<dbReference type="PROSITE" id="PS50112">
    <property type="entry name" value="PAS"/>
    <property type="match status" value="1"/>
</dbReference>
<dbReference type="RefSeq" id="WP_330931594.1">
    <property type="nucleotide sequence ID" value="NZ_CP119075.1"/>
</dbReference>
<name>A0AAF0I5S3_9BACT</name>
<dbReference type="InterPro" id="IPR003661">
    <property type="entry name" value="HisK_dim/P_dom"/>
</dbReference>
<dbReference type="SMART" id="SM01079">
    <property type="entry name" value="CHASE"/>
    <property type="match status" value="1"/>
</dbReference>
<dbReference type="CDD" id="cd00130">
    <property type="entry name" value="PAS"/>
    <property type="match status" value="1"/>
</dbReference>
<organism evidence="19 20">
    <name type="scientific">Synoicihabitans lomoniglobus</name>
    <dbReference type="NCBI Taxonomy" id="2909285"/>
    <lineage>
        <taxon>Bacteria</taxon>
        <taxon>Pseudomonadati</taxon>
        <taxon>Verrucomicrobiota</taxon>
        <taxon>Opitutia</taxon>
        <taxon>Opitutales</taxon>
        <taxon>Opitutaceae</taxon>
        <taxon>Synoicihabitans</taxon>
    </lineage>
</organism>
<dbReference type="InterPro" id="IPR036097">
    <property type="entry name" value="HisK_dim/P_sf"/>
</dbReference>
<keyword evidence="7" id="KW-0547">Nucleotide-binding</keyword>
<keyword evidence="4 13" id="KW-0597">Phosphoprotein</keyword>
<dbReference type="SMART" id="SM00091">
    <property type="entry name" value="PAS"/>
    <property type="match status" value="1"/>
</dbReference>
<feature type="domain" description="Response regulatory" evidence="15">
    <location>
        <begin position="755"/>
        <end position="869"/>
    </location>
</feature>
<feature type="modified residue" description="4-aspartylphosphate" evidence="13">
    <location>
        <position position="804"/>
    </location>
</feature>
<dbReference type="KEGG" id="slom:PXH66_11320"/>
<dbReference type="Proteomes" id="UP001218638">
    <property type="component" value="Chromosome"/>
</dbReference>
<evidence type="ECO:0000256" key="3">
    <source>
        <dbReference type="ARBA" id="ARBA00012438"/>
    </source>
</evidence>
<dbReference type="Pfam" id="PF00512">
    <property type="entry name" value="HisKA"/>
    <property type="match status" value="1"/>
</dbReference>
<evidence type="ECO:0000259" key="15">
    <source>
        <dbReference type="PROSITE" id="PS50110"/>
    </source>
</evidence>
<feature type="domain" description="CHASE" evidence="18">
    <location>
        <begin position="85"/>
        <end position="245"/>
    </location>
</feature>
<evidence type="ECO:0000256" key="4">
    <source>
        <dbReference type="ARBA" id="ARBA00022553"/>
    </source>
</evidence>
<dbReference type="SUPFAM" id="SSF47384">
    <property type="entry name" value="Homodimeric domain of signal transducing histidine kinase"/>
    <property type="match status" value="1"/>
</dbReference>
<keyword evidence="20" id="KW-1185">Reference proteome</keyword>
<evidence type="ECO:0000256" key="13">
    <source>
        <dbReference type="PROSITE-ProRule" id="PRU00169"/>
    </source>
</evidence>
<dbReference type="Gene3D" id="3.30.450.20">
    <property type="entry name" value="PAS domain"/>
    <property type="match status" value="1"/>
</dbReference>
<evidence type="ECO:0000256" key="11">
    <source>
        <dbReference type="ARBA" id="ARBA00023012"/>
    </source>
</evidence>
<keyword evidence="11" id="KW-0902">Two-component regulatory system</keyword>
<evidence type="ECO:0000256" key="6">
    <source>
        <dbReference type="ARBA" id="ARBA00022692"/>
    </source>
</evidence>
<dbReference type="SMART" id="SM00448">
    <property type="entry name" value="REC"/>
    <property type="match status" value="1"/>
</dbReference>
<feature type="domain" description="Histidine kinase" evidence="14">
    <location>
        <begin position="506"/>
        <end position="731"/>
    </location>
</feature>
<dbReference type="InterPro" id="IPR013656">
    <property type="entry name" value="PAS_4"/>
</dbReference>
<feature type="domain" description="PAC" evidence="17">
    <location>
        <begin position="437"/>
        <end position="493"/>
    </location>
</feature>
<dbReference type="InterPro" id="IPR000014">
    <property type="entry name" value="PAS"/>
</dbReference>
<dbReference type="PROSITE" id="PS50110">
    <property type="entry name" value="RESPONSE_REGULATORY"/>
    <property type="match status" value="1"/>
</dbReference>
<dbReference type="Pfam" id="PF08448">
    <property type="entry name" value="PAS_4"/>
    <property type="match status" value="1"/>
</dbReference>
<keyword evidence="12" id="KW-0472">Membrane</keyword>
<evidence type="ECO:0000256" key="9">
    <source>
        <dbReference type="ARBA" id="ARBA00022840"/>
    </source>
</evidence>
<dbReference type="GO" id="GO:0000155">
    <property type="term" value="F:phosphorelay sensor kinase activity"/>
    <property type="evidence" value="ECO:0007669"/>
    <property type="project" value="InterPro"/>
</dbReference>
<dbReference type="SUPFAM" id="SSF52172">
    <property type="entry name" value="CheY-like"/>
    <property type="match status" value="1"/>
</dbReference>
<dbReference type="CDD" id="cd00082">
    <property type="entry name" value="HisKA"/>
    <property type="match status" value="1"/>
</dbReference>
<reference evidence="19" key="1">
    <citation type="submission" date="2023-03" db="EMBL/GenBank/DDBJ databases">
        <title>Lomoglobus Profundus gen. nov., sp. nov., a novel member of the phylum Verrucomicrobia, isolated from deep-marine sediment of South China Sea.</title>
        <authorList>
            <person name="Ahmad T."/>
            <person name="Ishaq S.E."/>
            <person name="Wang F."/>
        </authorList>
    </citation>
    <scope>NUCLEOTIDE SEQUENCE</scope>
    <source>
        <strain evidence="19">LMO-M01</strain>
    </source>
</reference>
<dbReference type="Gene3D" id="3.40.50.2300">
    <property type="match status" value="1"/>
</dbReference>
<dbReference type="InterPro" id="IPR006189">
    <property type="entry name" value="CHASE_dom"/>
</dbReference>
<dbReference type="AlphaFoldDB" id="A0AAF0I5S3"/>
<proteinExistence type="predicted"/>
<dbReference type="InterPro" id="IPR005467">
    <property type="entry name" value="His_kinase_dom"/>
</dbReference>
<dbReference type="SMART" id="SM00387">
    <property type="entry name" value="HATPase_c"/>
    <property type="match status" value="1"/>
</dbReference>
<evidence type="ECO:0000256" key="7">
    <source>
        <dbReference type="ARBA" id="ARBA00022741"/>
    </source>
</evidence>
<dbReference type="InterPro" id="IPR035965">
    <property type="entry name" value="PAS-like_dom_sf"/>
</dbReference>
<evidence type="ECO:0000256" key="2">
    <source>
        <dbReference type="ARBA" id="ARBA00004370"/>
    </source>
</evidence>
<dbReference type="SUPFAM" id="SSF55874">
    <property type="entry name" value="ATPase domain of HSP90 chaperone/DNA topoisomerase II/histidine kinase"/>
    <property type="match status" value="1"/>
</dbReference>
<dbReference type="Gene3D" id="1.10.287.130">
    <property type="match status" value="1"/>
</dbReference>
<dbReference type="Gene3D" id="3.30.450.350">
    <property type="entry name" value="CHASE domain"/>
    <property type="match status" value="1"/>
</dbReference>
<evidence type="ECO:0000259" key="17">
    <source>
        <dbReference type="PROSITE" id="PS50113"/>
    </source>
</evidence>
<dbReference type="InterPro" id="IPR001789">
    <property type="entry name" value="Sig_transdc_resp-reg_receiver"/>
</dbReference>
<dbReference type="CDD" id="cd00156">
    <property type="entry name" value="REC"/>
    <property type="match status" value="1"/>
</dbReference>
<evidence type="ECO:0000313" key="20">
    <source>
        <dbReference type="Proteomes" id="UP001218638"/>
    </source>
</evidence>
<dbReference type="PANTHER" id="PTHR43065">
    <property type="entry name" value="SENSOR HISTIDINE KINASE"/>
    <property type="match status" value="1"/>
</dbReference>
<gene>
    <name evidence="19" type="ORF">PXH66_11320</name>
</gene>
<evidence type="ECO:0000259" key="14">
    <source>
        <dbReference type="PROSITE" id="PS50109"/>
    </source>
</evidence>
<evidence type="ECO:0000313" key="19">
    <source>
        <dbReference type="EMBL" id="WED67439.1"/>
    </source>
</evidence>
<keyword evidence="6" id="KW-0812">Transmembrane</keyword>
<dbReference type="Pfam" id="PF03924">
    <property type="entry name" value="CHASE"/>
    <property type="match status" value="1"/>
</dbReference>
<dbReference type="Pfam" id="PF02518">
    <property type="entry name" value="HATPase_c"/>
    <property type="match status" value="1"/>
</dbReference>
<keyword evidence="9" id="KW-0067">ATP-binding</keyword>
<dbReference type="PROSITE" id="PS50839">
    <property type="entry name" value="CHASE"/>
    <property type="match status" value="1"/>
</dbReference>
<sequence>MSFASKTSPPEEATSKRLKHRVLTTALLAAGIFITTLWANHARDLDEENIRTNFRERATYQFHALQDKVRIVEDIIYGLRRAFLAQDNVTREEFTRVCLDITSRSGSLQSLQWVEQVAGANRAAFETEMSAEYGYPITFKQRTGGGSLTTADQRDEYLVIRFAEPLPQNAVVLGYDVYTAPTGPALHEAAITGKMVVSEPFRLAQATSQDEERGIIFILPVLTNDVDQPELRGFVQGVFRVSQMFADTNHEAIDPALHVYYLDEDAAPADRILFSCCDSTSHKTREDIENHDHANVINHALVVGDRRWRYLALMDETWRESQRSSQASTIRVAGVALSVLAALLLANFLRRSRVVEHMVDERTEDLRTNQAELRAIVDNSPNAIWIKDTAGKYLLVNRRFCEIYQRSPEEIIGRGDDIIYPDRQVKAFSEEDEKALQSNDHIVVEGDYDISGEMRSYYTVKFPVRREDGEFFGIGGIATDVTSIKIVERQLAETQKLESLGVLAGGIAHDFNNLLTGVLGNASLIALEFPAETETGESAREIENAARRAAELCRQMLAYSGRGSYVLEGLDVSHVTRDLVPLLHTSIAKKTQLTLDLADGLPVIEADPSQVRQIIMNLVINASEALPETGGVVRVSTSVEAMTSRQLKHAIGNPDLPSGRYVRFSVHDHGTGISPADLSRIFEPFFSTKFTGRGLGLSAVLGIVRSHRGALLVDSKLGEGTKFDLYLPEFSDPQPSPNVPAAESRSPFVAFAGSNLLVVEDEPVVQQLITRVLTTALARFTLAVDGTQALEKFTPLVFDLVILDLTMPGRSGREVLALIRQQQPDVRVLMISGYSVEEASATCSEQQPNGFLQKPFNSDQLFKAIAAILPSS</sequence>
<dbReference type="PANTHER" id="PTHR43065:SF46">
    <property type="entry name" value="C4-DICARBOXYLATE TRANSPORT SENSOR PROTEIN DCTB"/>
    <property type="match status" value="1"/>
</dbReference>
<evidence type="ECO:0000256" key="12">
    <source>
        <dbReference type="ARBA" id="ARBA00023136"/>
    </source>
</evidence>
<evidence type="ECO:0000259" key="18">
    <source>
        <dbReference type="PROSITE" id="PS50839"/>
    </source>
</evidence>
<evidence type="ECO:0000256" key="5">
    <source>
        <dbReference type="ARBA" id="ARBA00022679"/>
    </source>
</evidence>
<keyword evidence="10" id="KW-1133">Transmembrane helix</keyword>
<keyword evidence="8" id="KW-0418">Kinase</keyword>
<dbReference type="EMBL" id="CP119075">
    <property type="protein sequence ID" value="WED67439.1"/>
    <property type="molecule type" value="Genomic_DNA"/>
</dbReference>
<dbReference type="InterPro" id="IPR011006">
    <property type="entry name" value="CheY-like_superfamily"/>
</dbReference>
<evidence type="ECO:0000256" key="8">
    <source>
        <dbReference type="ARBA" id="ARBA00022777"/>
    </source>
</evidence>
<protein>
    <recommendedName>
        <fullName evidence="3">histidine kinase</fullName>
        <ecNumber evidence="3">2.7.13.3</ecNumber>
    </recommendedName>
</protein>
<evidence type="ECO:0000256" key="10">
    <source>
        <dbReference type="ARBA" id="ARBA00022989"/>
    </source>
</evidence>
<dbReference type="InterPro" id="IPR036890">
    <property type="entry name" value="HATPase_C_sf"/>
</dbReference>
<dbReference type="InterPro" id="IPR004358">
    <property type="entry name" value="Sig_transdc_His_kin-like_C"/>
</dbReference>
<dbReference type="GO" id="GO:0016020">
    <property type="term" value="C:membrane"/>
    <property type="evidence" value="ECO:0007669"/>
    <property type="project" value="UniProtKB-SubCell"/>
</dbReference>